<dbReference type="Proteomes" id="UP001150925">
    <property type="component" value="Unassembled WGS sequence"/>
</dbReference>
<dbReference type="SUPFAM" id="SSF51735">
    <property type="entry name" value="NAD(P)-binding Rossmann-fold domains"/>
    <property type="match status" value="1"/>
</dbReference>
<keyword evidence="2" id="KW-1185">Reference proteome</keyword>
<dbReference type="Gene3D" id="3.40.50.720">
    <property type="entry name" value="NAD(P)-binding Rossmann-like Domain"/>
    <property type="match status" value="1"/>
</dbReference>
<organism evidence="1 2">
    <name type="scientific">Dispira parvispora</name>
    <dbReference type="NCBI Taxonomy" id="1520584"/>
    <lineage>
        <taxon>Eukaryota</taxon>
        <taxon>Fungi</taxon>
        <taxon>Fungi incertae sedis</taxon>
        <taxon>Zoopagomycota</taxon>
        <taxon>Kickxellomycotina</taxon>
        <taxon>Dimargaritomycetes</taxon>
        <taxon>Dimargaritales</taxon>
        <taxon>Dimargaritaceae</taxon>
        <taxon>Dispira</taxon>
    </lineage>
</organism>
<dbReference type="Gene3D" id="3.90.25.10">
    <property type="entry name" value="UDP-galactose 4-epimerase, domain 1"/>
    <property type="match status" value="1"/>
</dbReference>
<sequence length="417" mass="46691">FKVAQYLLQLRHQSTTGPDQHSIAGQSLAQLEIYVGLKDPLGQEAQVLAKWGAITVAMDPHHPTLTTTSFLNNINYVLLIPTAHLNRVQCTTRWIKICQKAQVPHVLLWSAICNQQTNSKFLSQYRRLEMVLQDHSHNELTDAPFVPGTGYQGLSHWAIIRTGWYMEYLYLHQNQLQQDCMLALPTRTGYSAPVRLRDVSIAVVKIMEAMGEFSTHSPLTTGPRYYRHTFNFTGPDLLTGHHMALMASRALHKTVDFRHALPASTWELFRKQCPNDDEITKEEGIPIGIVVPVTKRSQVGPLDGNSSVSSFSSEANLPISSPAELEDHELLAWPSSPDFESEPDAMALGSPLGKGHSLPLTHPLRLLDSFDIAFLQEIYQMIRVSRFDLITGDLAAVLGRSPESLDVFFSKKRADFA</sequence>
<dbReference type="OrthoDB" id="10254221at2759"/>
<proteinExistence type="predicted"/>
<reference evidence="1" key="1">
    <citation type="submission" date="2022-07" db="EMBL/GenBank/DDBJ databases">
        <title>Phylogenomic reconstructions and comparative analyses of Kickxellomycotina fungi.</title>
        <authorList>
            <person name="Reynolds N.K."/>
            <person name="Stajich J.E."/>
            <person name="Barry K."/>
            <person name="Grigoriev I.V."/>
            <person name="Crous P."/>
            <person name="Smith M.E."/>
        </authorList>
    </citation>
    <scope>NUCLEOTIDE SEQUENCE</scope>
    <source>
        <strain evidence="1">RSA 1196</strain>
    </source>
</reference>
<dbReference type="InterPro" id="IPR036291">
    <property type="entry name" value="NAD(P)-bd_dom_sf"/>
</dbReference>
<dbReference type="EMBL" id="JANBPY010001207">
    <property type="protein sequence ID" value="KAJ1961081.1"/>
    <property type="molecule type" value="Genomic_DNA"/>
</dbReference>
<feature type="non-terminal residue" evidence="1">
    <location>
        <position position="1"/>
    </location>
</feature>
<gene>
    <name evidence="1" type="ORF">IWQ62_003991</name>
</gene>
<accession>A0A9W8AMU1</accession>
<evidence type="ECO:0000313" key="2">
    <source>
        <dbReference type="Proteomes" id="UP001150925"/>
    </source>
</evidence>
<dbReference type="AlphaFoldDB" id="A0A9W8AMU1"/>
<protein>
    <submittedName>
        <fullName evidence="1">Uncharacterized protein</fullName>
    </submittedName>
</protein>
<name>A0A9W8AMU1_9FUNG</name>
<evidence type="ECO:0000313" key="1">
    <source>
        <dbReference type="EMBL" id="KAJ1961081.1"/>
    </source>
</evidence>
<comment type="caution">
    <text evidence="1">The sequence shown here is derived from an EMBL/GenBank/DDBJ whole genome shotgun (WGS) entry which is preliminary data.</text>
</comment>